<evidence type="ECO:0000259" key="3">
    <source>
        <dbReference type="PROSITE" id="PS51109"/>
    </source>
</evidence>
<dbReference type="GO" id="GO:0009254">
    <property type="term" value="P:peptidoglycan turnover"/>
    <property type="evidence" value="ECO:0007669"/>
    <property type="project" value="InterPro"/>
</dbReference>
<dbReference type="Pfam" id="PF06725">
    <property type="entry name" value="3D"/>
    <property type="match status" value="1"/>
</dbReference>
<sequence length="337" mass="37866">MNLECIRFFFIRKKMIFIGVALFVLTAVLALIFSYRQVIIEVDNQKVQYAYNGNKTVAEVLKANQITVKEEDIVKPARNEVLKDGSVINIDRAIPVRIFVEGEYREIYTTQKEVAKILEDANVVIEDHDIVKPALYASVNRGDNIHVTRVDEKFDTTEIVIKYEKIVKENNSLEEGQFKIVQKGVDGLKTIVEKATYHDGVEFNREVVDEKTLDPVDEIKEVGKRAKLVANRSSTNTPVKGRTITIEATGYCSCHKCCGPYDGSTTASGISPAEGRTVAASKNYSFGTKVYIPYFSNTFVVEDRGGAIQGNRIDIYFSSHQEALRFGRRTLEATIVN</sequence>
<dbReference type="Proteomes" id="UP000253490">
    <property type="component" value="Unassembled WGS sequence"/>
</dbReference>
<dbReference type="GO" id="GO:0004553">
    <property type="term" value="F:hydrolase activity, hydrolyzing O-glycosyl compounds"/>
    <property type="evidence" value="ECO:0007669"/>
    <property type="project" value="InterPro"/>
</dbReference>
<dbReference type="PANTHER" id="PTHR39160">
    <property type="entry name" value="CELL WALL-BINDING PROTEIN YOCH"/>
    <property type="match status" value="1"/>
</dbReference>
<dbReference type="GO" id="GO:0019867">
    <property type="term" value="C:outer membrane"/>
    <property type="evidence" value="ECO:0007669"/>
    <property type="project" value="InterPro"/>
</dbReference>
<dbReference type="InterPro" id="IPR036908">
    <property type="entry name" value="RlpA-like_sf"/>
</dbReference>
<dbReference type="AlphaFoldDB" id="A0A366IBV3"/>
<dbReference type="Gene3D" id="2.40.40.10">
    <property type="entry name" value="RlpA-like domain"/>
    <property type="match status" value="1"/>
</dbReference>
<accession>A0A366IBV3</accession>
<dbReference type="SMART" id="SM01208">
    <property type="entry name" value="G5"/>
    <property type="match status" value="1"/>
</dbReference>
<dbReference type="Pfam" id="PF07501">
    <property type="entry name" value="G5"/>
    <property type="match status" value="1"/>
</dbReference>
<dbReference type="OrthoDB" id="9798935at2"/>
<dbReference type="PANTHER" id="PTHR39160:SF4">
    <property type="entry name" value="RESUSCITATION-PROMOTING FACTOR RPFB"/>
    <property type="match status" value="1"/>
</dbReference>
<dbReference type="Gene3D" id="2.20.230.10">
    <property type="entry name" value="Resuscitation-promoting factor rpfb"/>
    <property type="match status" value="1"/>
</dbReference>
<proteinExistence type="predicted"/>
<keyword evidence="5" id="KW-1185">Reference proteome</keyword>
<reference evidence="4 5" key="1">
    <citation type="submission" date="2018-06" db="EMBL/GenBank/DDBJ databases">
        <title>Genomic Encyclopedia of Type Strains, Phase IV (KMG-IV): sequencing the most valuable type-strain genomes for metagenomic binning, comparative biology and taxonomic classification.</title>
        <authorList>
            <person name="Goeker M."/>
        </authorList>
    </citation>
    <scope>NUCLEOTIDE SEQUENCE [LARGE SCALE GENOMIC DNA]</scope>
    <source>
        <strain evidence="4 5">DSM 22112</strain>
    </source>
</reference>
<dbReference type="InterPro" id="IPR011098">
    <property type="entry name" value="G5_dom"/>
</dbReference>
<organism evidence="4 5">
    <name type="scientific">Alkalibaculum bacchi</name>
    <dbReference type="NCBI Taxonomy" id="645887"/>
    <lineage>
        <taxon>Bacteria</taxon>
        <taxon>Bacillati</taxon>
        <taxon>Bacillota</taxon>
        <taxon>Clostridia</taxon>
        <taxon>Eubacteriales</taxon>
        <taxon>Eubacteriaceae</taxon>
        <taxon>Alkalibaculum</taxon>
    </lineage>
</organism>
<keyword evidence="1" id="KW-0732">Signal</keyword>
<evidence type="ECO:0000256" key="1">
    <source>
        <dbReference type="ARBA" id="ARBA00022729"/>
    </source>
</evidence>
<dbReference type="PROSITE" id="PS51109">
    <property type="entry name" value="G5"/>
    <property type="match status" value="1"/>
</dbReference>
<keyword evidence="2" id="KW-0812">Transmembrane</keyword>
<comment type="caution">
    <text evidence="4">The sequence shown here is derived from an EMBL/GenBank/DDBJ whole genome shotgun (WGS) entry which is preliminary data.</text>
</comment>
<evidence type="ECO:0000313" key="4">
    <source>
        <dbReference type="EMBL" id="RBP68247.1"/>
    </source>
</evidence>
<dbReference type="InterPro" id="IPR051933">
    <property type="entry name" value="Resuscitation_pf_RpfB"/>
</dbReference>
<evidence type="ECO:0000313" key="5">
    <source>
        <dbReference type="Proteomes" id="UP000253490"/>
    </source>
</evidence>
<dbReference type="SUPFAM" id="SSF50685">
    <property type="entry name" value="Barwin-like endoglucanases"/>
    <property type="match status" value="1"/>
</dbReference>
<dbReference type="EMBL" id="QNRX01000003">
    <property type="protein sequence ID" value="RBP68247.1"/>
    <property type="molecule type" value="Genomic_DNA"/>
</dbReference>
<evidence type="ECO:0000256" key="2">
    <source>
        <dbReference type="SAM" id="Phobius"/>
    </source>
</evidence>
<keyword evidence="2" id="KW-0472">Membrane</keyword>
<gene>
    <name evidence="4" type="ORF">DES36_1038</name>
</gene>
<dbReference type="InterPro" id="IPR059180">
    <property type="entry name" value="3D_YorM"/>
</dbReference>
<dbReference type="InterPro" id="IPR010611">
    <property type="entry name" value="3D_dom"/>
</dbReference>
<dbReference type="CDD" id="cd14667">
    <property type="entry name" value="3D_containing_proteins"/>
    <property type="match status" value="1"/>
</dbReference>
<dbReference type="RefSeq" id="WP_113919684.1">
    <property type="nucleotide sequence ID" value="NZ_QNRX01000003.1"/>
</dbReference>
<dbReference type="Pfam" id="PF03990">
    <property type="entry name" value="DUF348"/>
    <property type="match status" value="2"/>
</dbReference>
<feature type="domain" description="G5" evidence="3">
    <location>
        <begin position="147"/>
        <end position="226"/>
    </location>
</feature>
<protein>
    <submittedName>
        <fullName evidence="4">Uncharacterized protein DUF348</fullName>
    </submittedName>
</protein>
<name>A0A366IBV3_9FIRM</name>
<dbReference type="InterPro" id="IPR007137">
    <property type="entry name" value="DUF348"/>
</dbReference>
<feature type="transmembrane region" description="Helical" evidence="2">
    <location>
        <begin position="16"/>
        <end position="35"/>
    </location>
</feature>
<keyword evidence="2" id="KW-1133">Transmembrane helix</keyword>